<dbReference type="SUPFAM" id="SSF50156">
    <property type="entry name" value="PDZ domain-like"/>
    <property type="match status" value="1"/>
</dbReference>
<sequence>MKLPPRSPEPSAHQSSHWLRQLFSYAAMTAASAATVLLVTGRTTSPNQNFAYETLQYEAAQFSEAPMVVPSVAASESALASTIERSAAGANDSLLLSQAAGQAIGQATGTERLIGDANFIASAVERVGPAVVRIDSARTVVASSRPGIFNDPFFREFFGEQGIPNQPAQRVERGTGSGFILNANGTIVTNAHVVEGADEVTVTFKDGRELRGEVIGEDPLTDLAVIKVEANNLPTVSVGNSDVLRPGEWAIAIGNPLGLDNTVTAGIISATGRTSAQIRVPDKRVQFIQTDAAINPGNSGGPLLNERGEVIGVNTAIIGNAQGLGFAIPINRARAIADELIAKGRVDHAYLGIQMRTLTPALKDEINSDPSASLRLQADKGVVILGIARNSPALQAGLRLGDVIVTMNGREITEADQVQRLVEATNVGDAIAMTLNRSGQTVELSVRPGNYPTQQ</sequence>
<evidence type="ECO:0000256" key="2">
    <source>
        <dbReference type="ARBA" id="ARBA00022670"/>
    </source>
</evidence>
<proteinExistence type="inferred from homology"/>
<dbReference type="PANTHER" id="PTHR22939">
    <property type="entry name" value="SERINE PROTEASE FAMILY S1C HTRA-RELATED"/>
    <property type="match status" value="1"/>
</dbReference>
<evidence type="ECO:0000259" key="4">
    <source>
        <dbReference type="PROSITE" id="PS50106"/>
    </source>
</evidence>
<dbReference type="InterPro" id="IPR001940">
    <property type="entry name" value="Peptidase_S1C"/>
</dbReference>
<dbReference type="GO" id="GO:0004252">
    <property type="term" value="F:serine-type endopeptidase activity"/>
    <property type="evidence" value="ECO:0007669"/>
    <property type="project" value="InterPro"/>
</dbReference>
<dbReference type="PROSITE" id="PS50106">
    <property type="entry name" value="PDZ"/>
    <property type="match status" value="1"/>
</dbReference>
<dbReference type="InterPro" id="IPR043504">
    <property type="entry name" value="Peptidase_S1_PA_chymotrypsin"/>
</dbReference>
<feature type="domain" description="PDZ" evidence="4">
    <location>
        <begin position="340"/>
        <end position="439"/>
    </location>
</feature>
<keyword evidence="3" id="KW-0378">Hydrolase</keyword>
<dbReference type="SMART" id="SM00228">
    <property type="entry name" value="PDZ"/>
    <property type="match status" value="1"/>
</dbReference>
<gene>
    <name evidence="5" type="ORF">HLUCCA11_09920</name>
</gene>
<protein>
    <submittedName>
        <fullName evidence="5">Trypsin-like serine protease</fullName>
    </submittedName>
</protein>
<dbReference type="Pfam" id="PF13365">
    <property type="entry name" value="Trypsin_2"/>
    <property type="match status" value="1"/>
</dbReference>
<comment type="caution">
    <text evidence="5">The sequence shown here is derived from an EMBL/GenBank/DDBJ whole genome shotgun (WGS) entry which is preliminary data.</text>
</comment>
<dbReference type="AlphaFoldDB" id="A0A0P7ZQS0"/>
<accession>A0A0P7ZQS0</accession>
<evidence type="ECO:0000256" key="3">
    <source>
        <dbReference type="ARBA" id="ARBA00022801"/>
    </source>
</evidence>
<dbReference type="InterPro" id="IPR001478">
    <property type="entry name" value="PDZ"/>
</dbReference>
<dbReference type="GO" id="GO:0006508">
    <property type="term" value="P:proteolysis"/>
    <property type="evidence" value="ECO:0007669"/>
    <property type="project" value="UniProtKB-KW"/>
</dbReference>
<evidence type="ECO:0000313" key="5">
    <source>
        <dbReference type="EMBL" id="KPQ35558.1"/>
    </source>
</evidence>
<dbReference type="PRINTS" id="PR00834">
    <property type="entry name" value="PROTEASES2C"/>
</dbReference>
<organism evidence="5 6">
    <name type="scientific">Phormidesmis priestleyi Ana</name>
    <dbReference type="NCBI Taxonomy" id="1666911"/>
    <lineage>
        <taxon>Bacteria</taxon>
        <taxon>Bacillati</taxon>
        <taxon>Cyanobacteriota</taxon>
        <taxon>Cyanophyceae</taxon>
        <taxon>Leptolyngbyales</taxon>
        <taxon>Leptolyngbyaceae</taxon>
        <taxon>Phormidesmis</taxon>
    </lineage>
</organism>
<dbReference type="Pfam" id="PF13180">
    <property type="entry name" value="PDZ_2"/>
    <property type="match status" value="1"/>
</dbReference>
<dbReference type="EMBL" id="LJZR01000011">
    <property type="protein sequence ID" value="KPQ35558.1"/>
    <property type="molecule type" value="Genomic_DNA"/>
</dbReference>
<dbReference type="Gene3D" id="2.30.42.10">
    <property type="match status" value="1"/>
</dbReference>
<keyword evidence="2 5" id="KW-0645">Protease</keyword>
<dbReference type="InterPro" id="IPR009003">
    <property type="entry name" value="Peptidase_S1_PA"/>
</dbReference>
<evidence type="ECO:0000313" key="6">
    <source>
        <dbReference type="Proteomes" id="UP000050465"/>
    </source>
</evidence>
<comment type="similarity">
    <text evidence="1">Belongs to the peptidase S1C family.</text>
</comment>
<dbReference type="NCBIfam" id="NF041521">
    <property type="entry name" value="HhoA_HhoB_HtrA"/>
    <property type="match status" value="1"/>
</dbReference>
<dbReference type="PANTHER" id="PTHR22939:SF129">
    <property type="entry name" value="SERINE PROTEASE HTRA2, MITOCHONDRIAL"/>
    <property type="match status" value="1"/>
</dbReference>
<dbReference type="STRING" id="1666911.HLUCCA11_09920"/>
<dbReference type="Gene3D" id="2.40.10.10">
    <property type="entry name" value="Trypsin-like serine proteases"/>
    <property type="match status" value="2"/>
</dbReference>
<reference evidence="5 6" key="1">
    <citation type="submission" date="2015-09" db="EMBL/GenBank/DDBJ databases">
        <title>Identification and resolution of microdiversity through metagenomic sequencing of parallel consortia.</title>
        <authorList>
            <person name="Nelson W.C."/>
            <person name="Romine M.F."/>
            <person name="Lindemann S.R."/>
        </authorList>
    </citation>
    <scope>NUCLEOTIDE SEQUENCE [LARGE SCALE GENOMIC DNA]</scope>
    <source>
        <strain evidence="5">Ana</strain>
    </source>
</reference>
<name>A0A0P7ZQS0_9CYAN</name>
<dbReference type="SUPFAM" id="SSF50494">
    <property type="entry name" value="Trypsin-like serine proteases"/>
    <property type="match status" value="1"/>
</dbReference>
<evidence type="ECO:0000256" key="1">
    <source>
        <dbReference type="ARBA" id="ARBA00010541"/>
    </source>
</evidence>
<dbReference type="PATRIC" id="fig|1666911.3.peg.5308"/>
<dbReference type="InterPro" id="IPR048172">
    <property type="entry name" value="HhoA_HhoB_HtrA-like"/>
</dbReference>
<dbReference type="InterPro" id="IPR036034">
    <property type="entry name" value="PDZ_sf"/>
</dbReference>
<dbReference type="Proteomes" id="UP000050465">
    <property type="component" value="Unassembled WGS sequence"/>
</dbReference>